<evidence type="ECO:0000313" key="2">
    <source>
        <dbReference type="EMBL" id="MEH0633994.1"/>
    </source>
</evidence>
<evidence type="ECO:0000256" key="1">
    <source>
        <dbReference type="SAM" id="MobiDB-lite"/>
    </source>
</evidence>
<feature type="compositionally biased region" description="Basic residues" evidence="1">
    <location>
        <begin position="67"/>
        <end position="77"/>
    </location>
</feature>
<reference evidence="2" key="1">
    <citation type="submission" date="2023-04" db="EMBL/GenBank/DDBJ databases">
        <title>Genomic diversity of scab-causing Streptomyces spp. in the province of Quebec, Canada.</title>
        <authorList>
            <person name="Biessy A."/>
            <person name="Cadieux M."/>
            <person name="Ciotola M."/>
            <person name="Filion M."/>
        </authorList>
    </citation>
    <scope>NUCLEOTIDE SEQUENCE</scope>
    <source>
        <strain evidence="2">B21-115</strain>
    </source>
</reference>
<organism evidence="2 3">
    <name type="scientific">Streptomyces bottropensis</name>
    <dbReference type="NCBI Taxonomy" id="42235"/>
    <lineage>
        <taxon>Bacteria</taxon>
        <taxon>Bacillati</taxon>
        <taxon>Actinomycetota</taxon>
        <taxon>Actinomycetes</taxon>
        <taxon>Kitasatosporales</taxon>
        <taxon>Streptomycetaceae</taxon>
        <taxon>Streptomyces</taxon>
    </lineage>
</organism>
<proteinExistence type="predicted"/>
<dbReference type="EMBL" id="JARULZ010000001">
    <property type="protein sequence ID" value="MEH0633994.1"/>
    <property type="molecule type" value="Genomic_DNA"/>
</dbReference>
<accession>A0ABU8AKY6</accession>
<feature type="region of interest" description="Disordered" evidence="1">
    <location>
        <begin position="44"/>
        <end position="87"/>
    </location>
</feature>
<protein>
    <submittedName>
        <fullName evidence="2">Uncharacterized protein</fullName>
    </submittedName>
</protein>
<dbReference type="RefSeq" id="WP_334658473.1">
    <property type="nucleotide sequence ID" value="NZ_JARULZ010000001.1"/>
</dbReference>
<dbReference type="Proteomes" id="UP001310290">
    <property type="component" value="Unassembled WGS sequence"/>
</dbReference>
<gene>
    <name evidence="2" type="ORF">QBA35_11560</name>
</gene>
<sequence>MNDDETWMAWFIKKYDNTEDPDLRAELLMCHGIHPQVLASERRRLARRAQSQPTEQTTTPFVPPAPRRSRATRRPTTPRRAGSPRTYQIKVTRTKKIRSAKRTATVVTVTTTFTTITTVTTVTTIDS</sequence>
<name>A0ABU8AKY6_9ACTN</name>
<evidence type="ECO:0000313" key="3">
    <source>
        <dbReference type="Proteomes" id="UP001310290"/>
    </source>
</evidence>
<keyword evidence="3" id="KW-1185">Reference proteome</keyword>
<comment type="caution">
    <text evidence="2">The sequence shown here is derived from an EMBL/GenBank/DDBJ whole genome shotgun (WGS) entry which is preliminary data.</text>
</comment>